<dbReference type="AlphaFoldDB" id="D8MJW1"/>
<dbReference type="RefSeq" id="WP_013199926.1">
    <property type="nucleotide sequence ID" value="NC_014305.1"/>
</dbReference>
<dbReference type="EMBL" id="FP236830">
    <property type="protein sequence ID" value="CAX53559.1"/>
    <property type="molecule type" value="Genomic_DNA"/>
</dbReference>
<evidence type="ECO:0008006" key="3">
    <source>
        <dbReference type="Google" id="ProtNLM"/>
    </source>
</evidence>
<proteinExistence type="predicted"/>
<keyword evidence="1" id="KW-0614">Plasmid</keyword>
<geneLocation type="plasmid" evidence="1 2">
    <name>pEB170</name>
</geneLocation>
<dbReference type="GeneID" id="90509878"/>
<keyword evidence="2" id="KW-1185">Reference proteome</keyword>
<gene>
    <name evidence="1" type="ordered locus">EbC_pEb17201060</name>
</gene>
<name>D8MJW1_ERWBE</name>
<evidence type="ECO:0000313" key="1">
    <source>
        <dbReference type="EMBL" id="CAX53559.1"/>
    </source>
</evidence>
<sequence length="79" mass="8945">MEFDEEKLIFLLRAIGLAVLGVRLSGQQLNEKNVTGKLEEIRQAEGDLYKKKLYTEAAEIIRSGNMPQITVKGDSDKRH</sequence>
<accession>D8MJW1</accession>
<dbReference type="HOGENOM" id="CLU_196639_1_0_6"/>
<organism evidence="2">
    <name type="scientific">Erwinia billingiae (strain Eb661)</name>
    <dbReference type="NCBI Taxonomy" id="634500"/>
    <lineage>
        <taxon>Bacteria</taxon>
        <taxon>Pseudomonadati</taxon>
        <taxon>Pseudomonadota</taxon>
        <taxon>Gammaproteobacteria</taxon>
        <taxon>Enterobacterales</taxon>
        <taxon>Erwiniaceae</taxon>
        <taxon>Erwinia</taxon>
    </lineage>
</organism>
<protein>
    <recommendedName>
        <fullName evidence="3">Phage protein</fullName>
    </recommendedName>
</protein>
<dbReference type="Proteomes" id="UP000008793">
    <property type="component" value="Plasmid pEB170"/>
</dbReference>
<reference evidence="1 2" key="1">
    <citation type="journal article" date="2010" name="BMC Genomics">
        <title>Genome comparison of the epiphytic bacteria Erwinia billingiae and E. tasmaniensis with the pear pathogen E. pyrifoliae.</title>
        <authorList>
            <person name="Kube M."/>
            <person name="Migdoll A.M."/>
            <person name="Gehring I."/>
            <person name="Heitmann K."/>
            <person name="Mayer Y."/>
            <person name="Kuhl H."/>
            <person name="Knaust F."/>
            <person name="Geider K."/>
            <person name="Reinhardt R."/>
        </authorList>
    </citation>
    <scope>NUCLEOTIDE SEQUENCE [LARGE SCALE GENOMIC DNA]</scope>
    <source>
        <strain evidence="1 2">Eb661</strain>
        <plasmid evidence="1">pEB170</plasmid>
    </source>
</reference>
<evidence type="ECO:0000313" key="2">
    <source>
        <dbReference type="Proteomes" id="UP000008793"/>
    </source>
</evidence>
<dbReference type="KEGG" id="ebi:EbC_pEb17201060"/>